<dbReference type="CDD" id="cd00064">
    <property type="entry name" value="FU"/>
    <property type="match status" value="1"/>
</dbReference>
<dbReference type="Gene3D" id="2.10.220.10">
    <property type="entry name" value="Hormone Receptor, Insulin-like Growth Factor Receptor 1, Chain A, domain 2"/>
    <property type="match status" value="2"/>
</dbReference>
<name>A0AAD3YDF8_9TREE</name>
<evidence type="ECO:0000313" key="3">
    <source>
        <dbReference type="EMBL" id="GMK57864.1"/>
    </source>
</evidence>
<proteinExistence type="predicted"/>
<keyword evidence="2" id="KW-0472">Membrane</keyword>
<comment type="caution">
    <text evidence="3">The sequence shown here is derived from an EMBL/GenBank/DDBJ whole genome shotgun (WGS) entry which is preliminary data.</text>
</comment>
<dbReference type="EMBL" id="BTCM01000004">
    <property type="protein sequence ID" value="GMK57864.1"/>
    <property type="molecule type" value="Genomic_DNA"/>
</dbReference>
<keyword evidence="2" id="KW-1133">Transmembrane helix</keyword>
<organism evidence="3 4">
    <name type="scientific">Cutaneotrichosporon spelunceum</name>
    <dbReference type="NCBI Taxonomy" id="1672016"/>
    <lineage>
        <taxon>Eukaryota</taxon>
        <taxon>Fungi</taxon>
        <taxon>Dikarya</taxon>
        <taxon>Basidiomycota</taxon>
        <taxon>Agaricomycotina</taxon>
        <taxon>Tremellomycetes</taxon>
        <taxon>Trichosporonales</taxon>
        <taxon>Trichosporonaceae</taxon>
        <taxon>Cutaneotrichosporon</taxon>
    </lineage>
</organism>
<dbReference type="InterPro" id="IPR006212">
    <property type="entry name" value="Furin_repeat"/>
</dbReference>
<reference evidence="3" key="2">
    <citation type="submission" date="2023-06" db="EMBL/GenBank/DDBJ databases">
        <authorList>
            <person name="Kobayashi Y."/>
            <person name="Kayamori A."/>
            <person name="Aoki K."/>
            <person name="Shiwa Y."/>
            <person name="Fujita N."/>
            <person name="Sugita T."/>
            <person name="Iwasaki W."/>
            <person name="Tanaka N."/>
            <person name="Takashima M."/>
        </authorList>
    </citation>
    <scope>NUCLEOTIDE SEQUENCE</scope>
    <source>
        <strain evidence="3">HIS016</strain>
    </source>
</reference>
<dbReference type="SMART" id="SM00261">
    <property type="entry name" value="FU"/>
    <property type="match status" value="2"/>
</dbReference>
<protein>
    <recommendedName>
        <fullName evidence="5">Growth factor receptor domain-containing protein</fullName>
    </recommendedName>
</protein>
<keyword evidence="2" id="KW-0812">Transmembrane</keyword>
<dbReference type="InterPro" id="IPR009030">
    <property type="entry name" value="Growth_fac_rcpt_cys_sf"/>
</dbReference>
<dbReference type="AlphaFoldDB" id="A0AAD3YDF8"/>
<dbReference type="Proteomes" id="UP001222932">
    <property type="component" value="Unassembled WGS sequence"/>
</dbReference>
<feature type="transmembrane region" description="Helical" evidence="2">
    <location>
        <begin position="268"/>
        <end position="289"/>
    </location>
</feature>
<sequence length="452" mass="48565">MTLTRSVLPSALHPVLMEPRALVAARAVMKALQALGTALDRSDPKPATALMVHAWKTASPTFNDCTTCNIPRAMLNGRCEFMVAQSGVCDSSLTTLDGTFVRSMEKGICDSCPVGCKKCHMPEWNTGKPWSDIACTECQDGYILQDHTCVKECPTGSFWVSANGTSAPSVDQCLTCPPDRPVLSGGRCIPFCPPGTVLDQGNCRPCSGNCTSCLPSGCTACADDFVLSGGVCSPAACEGPFAPSLGVCLSTLVQATTSNRPKPRSTNLVWLAGACTGLALVVLGVAWFIHRERRRTREATTEFARQMDDQSVHKRLARLFGYDAPPPRLRELRLRPRAARPHIPPVHKVQEVPVAPRTPPSKTAGVGKQWVTPPPSYAPRTRPTSPDLVNIPLEPRSLRPPPRAFPGPIDIADPNATAQAGLTGAVPLSPNAIRELGELWSHRGRRYSHSIV</sequence>
<keyword evidence="4" id="KW-1185">Reference proteome</keyword>
<evidence type="ECO:0008006" key="5">
    <source>
        <dbReference type="Google" id="ProtNLM"/>
    </source>
</evidence>
<evidence type="ECO:0000313" key="4">
    <source>
        <dbReference type="Proteomes" id="UP001222932"/>
    </source>
</evidence>
<accession>A0AAD3YDF8</accession>
<feature type="region of interest" description="Disordered" evidence="1">
    <location>
        <begin position="353"/>
        <end position="401"/>
    </location>
</feature>
<gene>
    <name evidence="3" type="ORF">CspeluHIS016_0406980</name>
</gene>
<reference evidence="3" key="1">
    <citation type="journal article" date="2023" name="BMC Genomics">
        <title>Chromosome-level genome assemblies of Cutaneotrichosporon spp. (Trichosporonales, Basidiomycota) reveal imbalanced evolution between nucleotide sequences and chromosome synteny.</title>
        <authorList>
            <person name="Kobayashi Y."/>
            <person name="Kayamori A."/>
            <person name="Aoki K."/>
            <person name="Shiwa Y."/>
            <person name="Matsutani M."/>
            <person name="Fujita N."/>
            <person name="Sugita T."/>
            <person name="Iwasaki W."/>
            <person name="Tanaka N."/>
            <person name="Takashima M."/>
        </authorList>
    </citation>
    <scope>NUCLEOTIDE SEQUENCE</scope>
    <source>
        <strain evidence="3">HIS016</strain>
    </source>
</reference>
<evidence type="ECO:0000256" key="1">
    <source>
        <dbReference type="SAM" id="MobiDB-lite"/>
    </source>
</evidence>
<evidence type="ECO:0000256" key="2">
    <source>
        <dbReference type="SAM" id="Phobius"/>
    </source>
</evidence>
<dbReference type="SUPFAM" id="SSF57184">
    <property type="entry name" value="Growth factor receptor domain"/>
    <property type="match status" value="2"/>
</dbReference>